<dbReference type="InterPro" id="IPR007235">
    <property type="entry name" value="Glyco_trans_28_C"/>
</dbReference>
<dbReference type="RefSeq" id="WP_102270367.1">
    <property type="nucleotide sequence ID" value="NZ_CP170589.1"/>
</dbReference>
<dbReference type="NCBIfam" id="NF041548">
    <property type="entry name" value="PssE"/>
    <property type="match status" value="1"/>
</dbReference>
<organism evidence="7">
    <name type="scientific">Vibrio cyclitrophicus</name>
    <dbReference type="NCBI Taxonomy" id="47951"/>
    <lineage>
        <taxon>Bacteria</taxon>
        <taxon>Pseudomonadati</taxon>
        <taxon>Pseudomonadota</taxon>
        <taxon>Gammaproteobacteria</taxon>
        <taxon>Vibrionales</taxon>
        <taxon>Vibrionaceae</taxon>
        <taxon>Vibrio</taxon>
    </lineage>
</organism>
<dbReference type="AlphaFoldDB" id="A0A7Z1MIT8"/>
<evidence type="ECO:0000256" key="3">
    <source>
        <dbReference type="ARBA" id="ARBA00022676"/>
    </source>
</evidence>
<gene>
    <name evidence="7" type="ORF">BCS90_16570</name>
</gene>
<keyword evidence="5" id="KW-0256">Endoplasmic reticulum</keyword>
<reference evidence="7" key="2">
    <citation type="journal article" date="2018" name="Nature">
        <title>A major lineage of non-tailed dsDNA viruses as unrecognized killers of marine bacteria.</title>
        <authorList>
            <person name="Kauffman K.M."/>
            <person name="Hussain F.A."/>
            <person name="Yang J."/>
            <person name="Arevalo P."/>
            <person name="Brown J.M."/>
            <person name="Chang W.K."/>
            <person name="VanInsberghe D."/>
            <person name="Elsherbini J."/>
            <person name="Sharma R.S."/>
            <person name="Cutler M.B."/>
            <person name="Kelly L."/>
            <person name="Polz M.F."/>
        </authorList>
    </citation>
    <scope>NUCLEOTIDE SEQUENCE</scope>
    <source>
        <strain evidence="7">10N.222.46.E12</strain>
    </source>
</reference>
<protein>
    <recommendedName>
        <fullName evidence="6">Glycosyl transferase family 28 C-terminal domain-containing protein</fullName>
    </recommendedName>
</protein>
<dbReference type="GO" id="GO:0006488">
    <property type="term" value="P:dolichol-linked oligosaccharide biosynthetic process"/>
    <property type="evidence" value="ECO:0007669"/>
    <property type="project" value="InterPro"/>
</dbReference>
<evidence type="ECO:0000256" key="1">
    <source>
        <dbReference type="ARBA" id="ARBA00004240"/>
    </source>
</evidence>
<dbReference type="PANTHER" id="PTHR12867">
    <property type="entry name" value="GLYCOSYL TRANSFERASE-RELATED"/>
    <property type="match status" value="1"/>
</dbReference>
<comment type="caution">
    <text evidence="7">The sequence shown here is derived from an EMBL/GenBank/DDBJ whole genome shotgun (WGS) entry which is preliminary data.</text>
</comment>
<reference evidence="7" key="1">
    <citation type="submission" date="2016-07" db="EMBL/GenBank/DDBJ databases">
        <authorList>
            <person name="Kauffman K."/>
            <person name="Arevalo P."/>
            <person name="Polz M.F."/>
        </authorList>
    </citation>
    <scope>NUCLEOTIDE SEQUENCE</scope>
    <source>
        <strain evidence="7">10N.222.46.E12</strain>
    </source>
</reference>
<keyword evidence="4" id="KW-0808">Transferase</keyword>
<dbReference type="PANTHER" id="PTHR12867:SF6">
    <property type="entry name" value="N-ACETYLGLUCOSAMINYLDIPHOSPHODOLICHOL N-ACETYLGLUCOSAMINYLTRANSFERASE"/>
    <property type="match status" value="1"/>
</dbReference>
<accession>A0A7Z1MIT8</accession>
<dbReference type="Gene3D" id="3.40.50.2000">
    <property type="entry name" value="Glycogen Phosphorylase B"/>
    <property type="match status" value="1"/>
</dbReference>
<sequence>MKVFITVGTTQFDSLIYQVVKQLNGKYDITAQVSEESTIVSLPCDYFTFSSEFYKYVNEADVIITHAGAGSVYSFLELNKKIIVVPNMERADKHQIELASFVNENNYGLIGFIGKSDFFHLINELQDIELSKYEPERFFYLDELYKKLGV</sequence>
<proteinExistence type="inferred from homology"/>
<name>A0A7Z1MIT8_9VIBR</name>
<evidence type="ECO:0000256" key="5">
    <source>
        <dbReference type="ARBA" id="ARBA00022824"/>
    </source>
</evidence>
<evidence type="ECO:0000256" key="2">
    <source>
        <dbReference type="ARBA" id="ARBA00006962"/>
    </source>
</evidence>
<dbReference type="EMBL" id="MDBS01000026">
    <property type="protein sequence ID" value="PMP29471.1"/>
    <property type="molecule type" value="Genomic_DNA"/>
</dbReference>
<comment type="similarity">
    <text evidence="2">Belongs to the glycosyltransferase 28 family.</text>
</comment>
<evidence type="ECO:0000259" key="6">
    <source>
        <dbReference type="Pfam" id="PF04101"/>
    </source>
</evidence>
<evidence type="ECO:0000313" key="7">
    <source>
        <dbReference type="EMBL" id="PMP29471.1"/>
    </source>
</evidence>
<dbReference type="InterPro" id="IPR039042">
    <property type="entry name" value="Alg13-like"/>
</dbReference>
<keyword evidence="3" id="KW-0328">Glycosyltransferase</keyword>
<evidence type="ECO:0000256" key="4">
    <source>
        <dbReference type="ARBA" id="ARBA00022679"/>
    </source>
</evidence>
<comment type="subcellular location">
    <subcellularLocation>
        <location evidence="1">Endoplasmic reticulum</location>
    </subcellularLocation>
</comment>
<dbReference type="GO" id="GO:0016758">
    <property type="term" value="F:hexosyltransferase activity"/>
    <property type="evidence" value="ECO:0007669"/>
    <property type="project" value="InterPro"/>
</dbReference>
<dbReference type="SUPFAM" id="SSF53756">
    <property type="entry name" value="UDP-Glycosyltransferase/glycogen phosphorylase"/>
    <property type="match status" value="1"/>
</dbReference>
<feature type="domain" description="Glycosyl transferase family 28 C-terminal" evidence="6">
    <location>
        <begin position="3"/>
        <end position="132"/>
    </location>
</feature>
<dbReference type="Pfam" id="PF04101">
    <property type="entry name" value="Glyco_tran_28_C"/>
    <property type="match status" value="1"/>
</dbReference>
<dbReference type="InterPro" id="IPR048097">
    <property type="entry name" value="Cps14G-like"/>
</dbReference>